<evidence type="ECO:0000313" key="2">
    <source>
        <dbReference type="Proteomes" id="UP000828941"/>
    </source>
</evidence>
<gene>
    <name evidence="1" type="ORF">L6164_005365</name>
</gene>
<proteinExistence type="predicted"/>
<comment type="caution">
    <text evidence="1">The sequence shown here is derived from an EMBL/GenBank/DDBJ whole genome shotgun (WGS) entry which is preliminary data.</text>
</comment>
<protein>
    <submittedName>
        <fullName evidence="1">Uncharacterized protein</fullName>
    </submittedName>
</protein>
<name>A0ACB9PR22_BAUVA</name>
<reference evidence="1 2" key="1">
    <citation type="journal article" date="2022" name="DNA Res.">
        <title>Chromosomal-level genome assembly of the orchid tree Bauhinia variegata (Leguminosae; Cercidoideae) supports the allotetraploid origin hypothesis of Bauhinia.</title>
        <authorList>
            <person name="Zhong Y."/>
            <person name="Chen Y."/>
            <person name="Zheng D."/>
            <person name="Pang J."/>
            <person name="Liu Y."/>
            <person name="Luo S."/>
            <person name="Meng S."/>
            <person name="Qian L."/>
            <person name="Wei D."/>
            <person name="Dai S."/>
            <person name="Zhou R."/>
        </authorList>
    </citation>
    <scope>NUCLEOTIDE SEQUENCE [LARGE SCALE GENOMIC DNA]</scope>
    <source>
        <strain evidence="1">BV-YZ2020</strain>
    </source>
</reference>
<evidence type="ECO:0000313" key="1">
    <source>
        <dbReference type="EMBL" id="KAI4350963.1"/>
    </source>
</evidence>
<keyword evidence="2" id="KW-1185">Reference proteome</keyword>
<sequence>MDPPPPAPPLAAASQVQVNHPELVESSPRGRIGETLADEPLPPVPGAKLRLMCSYGGHIMPRPHDKTLCYIGGDTRIVVVDGNSSLKDLCGRLSRSLLHGRPFTLKYQIPNGDLDNLITVSTDEDLENMIEEYDRITAASPLKTSRLRLFLFCNKLETAVTMGSLLDDAKSENWFVDALNNSGILERVASDSATVGCLVNLDAVPASDSSNNLEAQVTQSLSENNKQVKGVPEVHSLPESPMLLENSSLDGSSSSSPSMQNLPPIRVRVDDNGSKLQQEQRTGIEEQFAQMTFTAGGMKQEDVFGNGVLPPPPMPSISPILTVPSSGATVIGENMNRVISDDERSDQGATAGGRKPPLPLQIVQPRTIGGFAAALSFPSPDSVASDSSVASTNSFSKPVYYQDQVQTTHGDSKAPSSLMHINSEISEPQVQDSGYTLSSQLDKNQQPQQQQAQYVHASTHYMHHPAATGAVPLSSYYPVYASSSQQQVHHQIGQQYPVYVVPVGATQPYNITLQPNLAAADPSMIAAGRALVPQSAAAPAAHKDGTPPIYPTKAANHVASSAAFAQIPSGHFQPQYVGLPQIHHPQQSIAVASPATSNYGFEYGAPAQDQLYYTQQTPALLPPQYQSMTPAAAAAALSDASKQYPADTIQQQNRTSQPV</sequence>
<dbReference type="Proteomes" id="UP000828941">
    <property type="component" value="Chromosome 3"/>
</dbReference>
<accession>A0ACB9PR22</accession>
<dbReference type="EMBL" id="CM039428">
    <property type="protein sequence ID" value="KAI4350963.1"/>
    <property type="molecule type" value="Genomic_DNA"/>
</dbReference>
<organism evidence="1 2">
    <name type="scientific">Bauhinia variegata</name>
    <name type="common">Purple orchid tree</name>
    <name type="synonym">Phanera variegata</name>
    <dbReference type="NCBI Taxonomy" id="167791"/>
    <lineage>
        <taxon>Eukaryota</taxon>
        <taxon>Viridiplantae</taxon>
        <taxon>Streptophyta</taxon>
        <taxon>Embryophyta</taxon>
        <taxon>Tracheophyta</taxon>
        <taxon>Spermatophyta</taxon>
        <taxon>Magnoliopsida</taxon>
        <taxon>eudicotyledons</taxon>
        <taxon>Gunneridae</taxon>
        <taxon>Pentapetalae</taxon>
        <taxon>rosids</taxon>
        <taxon>fabids</taxon>
        <taxon>Fabales</taxon>
        <taxon>Fabaceae</taxon>
        <taxon>Cercidoideae</taxon>
        <taxon>Cercideae</taxon>
        <taxon>Bauhiniinae</taxon>
        <taxon>Bauhinia</taxon>
    </lineage>
</organism>